<sequence length="295" mass="33319">MSTFTPLFTPSEVRPRSQYFDGQLLNLFRDAFSLPTWLFLGALLQSTLFLLAPTSIAVLPVAIYFTISFIDTVLIWSGLRQNPLMSRSVPGKTTAQFPGSTMPSQHPIVVIKLAVRSNHPLGILHPHIRAISSYFDRMVDHLDKNSEKFGYLGSNSYLANERATGNEIMVMVYFRTYEGLHEFSHEKGGVHREAWDYWNTQVMGRGKSEQGRLFGIMHEVYQIPVGKWENIYINYHPSGIGATTFKVDEDGKEKWASPLVDARKGVFRTSKGRMAASAGNENEVYGNDPYENEKA</sequence>
<dbReference type="Pfam" id="PF13826">
    <property type="entry name" value="Monooxy_af470-like"/>
    <property type="match status" value="1"/>
</dbReference>
<comment type="caution">
    <text evidence="3">The sequence shown here is derived from an EMBL/GenBank/DDBJ whole genome shotgun (WGS) entry which is preliminary data.</text>
</comment>
<keyword evidence="4" id="KW-1185">Reference proteome</keyword>
<protein>
    <submittedName>
        <fullName evidence="3">Uncharacterized protein</fullName>
    </submittedName>
</protein>
<dbReference type="OrthoDB" id="3202396at2759"/>
<feature type="transmembrane region" description="Helical" evidence="2">
    <location>
        <begin position="32"/>
        <end position="51"/>
    </location>
</feature>
<dbReference type="Proteomes" id="UP001149165">
    <property type="component" value="Unassembled WGS sequence"/>
</dbReference>
<dbReference type="InterPro" id="IPR025444">
    <property type="entry name" value="Monooxy_af470"/>
</dbReference>
<gene>
    <name evidence="3" type="ORF">N7456_001331</name>
</gene>
<reference evidence="3" key="1">
    <citation type="submission" date="2022-11" db="EMBL/GenBank/DDBJ databases">
        <authorList>
            <person name="Petersen C."/>
        </authorList>
    </citation>
    <scope>NUCLEOTIDE SEQUENCE</scope>
    <source>
        <strain evidence="3">IBT 30069</strain>
    </source>
</reference>
<organism evidence="3 4">
    <name type="scientific">Penicillium angulare</name>
    <dbReference type="NCBI Taxonomy" id="116970"/>
    <lineage>
        <taxon>Eukaryota</taxon>
        <taxon>Fungi</taxon>
        <taxon>Dikarya</taxon>
        <taxon>Ascomycota</taxon>
        <taxon>Pezizomycotina</taxon>
        <taxon>Eurotiomycetes</taxon>
        <taxon>Eurotiomycetidae</taxon>
        <taxon>Eurotiales</taxon>
        <taxon>Aspergillaceae</taxon>
        <taxon>Penicillium</taxon>
    </lineage>
</organism>
<keyword evidence="2" id="KW-0812">Transmembrane</keyword>
<accession>A0A9W9GDP8</accession>
<proteinExistence type="predicted"/>
<dbReference type="AlphaFoldDB" id="A0A9W9GDP8"/>
<feature type="transmembrane region" description="Helical" evidence="2">
    <location>
        <begin position="57"/>
        <end position="79"/>
    </location>
</feature>
<reference evidence="3" key="2">
    <citation type="journal article" date="2023" name="IMA Fungus">
        <title>Comparative genomic study of the Penicillium genus elucidates a diverse pangenome and 15 lateral gene transfer events.</title>
        <authorList>
            <person name="Petersen C."/>
            <person name="Sorensen T."/>
            <person name="Nielsen M.R."/>
            <person name="Sondergaard T.E."/>
            <person name="Sorensen J.L."/>
            <person name="Fitzpatrick D.A."/>
            <person name="Frisvad J.C."/>
            <person name="Nielsen K.L."/>
        </authorList>
    </citation>
    <scope>NUCLEOTIDE SEQUENCE</scope>
    <source>
        <strain evidence="3">IBT 30069</strain>
    </source>
</reference>
<evidence type="ECO:0000313" key="4">
    <source>
        <dbReference type="Proteomes" id="UP001149165"/>
    </source>
</evidence>
<feature type="region of interest" description="Disordered" evidence="1">
    <location>
        <begin position="272"/>
        <end position="295"/>
    </location>
</feature>
<name>A0A9W9GDP8_9EURO</name>
<keyword evidence="2" id="KW-0472">Membrane</keyword>
<evidence type="ECO:0000256" key="2">
    <source>
        <dbReference type="SAM" id="Phobius"/>
    </source>
</evidence>
<evidence type="ECO:0000313" key="3">
    <source>
        <dbReference type="EMBL" id="KAJ5116983.1"/>
    </source>
</evidence>
<evidence type="ECO:0000256" key="1">
    <source>
        <dbReference type="SAM" id="MobiDB-lite"/>
    </source>
</evidence>
<keyword evidence="2" id="KW-1133">Transmembrane helix</keyword>
<dbReference type="EMBL" id="JAPQKH010000001">
    <property type="protein sequence ID" value="KAJ5116983.1"/>
    <property type="molecule type" value="Genomic_DNA"/>
</dbReference>